<feature type="transmembrane region" description="Helical" evidence="2">
    <location>
        <begin position="145"/>
        <end position="166"/>
    </location>
</feature>
<name>A0A0C2XNU2_AMAMK</name>
<protein>
    <submittedName>
        <fullName evidence="3">Uncharacterized protein</fullName>
    </submittedName>
</protein>
<dbReference type="GO" id="GO:0006915">
    <property type="term" value="P:apoptotic process"/>
    <property type="evidence" value="ECO:0007669"/>
    <property type="project" value="InterPro"/>
</dbReference>
<feature type="compositionally biased region" description="Polar residues" evidence="1">
    <location>
        <begin position="382"/>
        <end position="396"/>
    </location>
</feature>
<evidence type="ECO:0000256" key="1">
    <source>
        <dbReference type="SAM" id="MobiDB-lite"/>
    </source>
</evidence>
<dbReference type="InParanoid" id="A0A0C2XNU2"/>
<reference evidence="3 4" key="1">
    <citation type="submission" date="2014-04" db="EMBL/GenBank/DDBJ databases">
        <title>Evolutionary Origins and Diversification of the Mycorrhizal Mutualists.</title>
        <authorList>
            <consortium name="DOE Joint Genome Institute"/>
            <consortium name="Mycorrhizal Genomics Consortium"/>
            <person name="Kohler A."/>
            <person name="Kuo A."/>
            <person name="Nagy L.G."/>
            <person name="Floudas D."/>
            <person name="Copeland A."/>
            <person name="Barry K.W."/>
            <person name="Cichocki N."/>
            <person name="Veneault-Fourrey C."/>
            <person name="LaButti K."/>
            <person name="Lindquist E.A."/>
            <person name="Lipzen A."/>
            <person name="Lundell T."/>
            <person name="Morin E."/>
            <person name="Murat C."/>
            <person name="Riley R."/>
            <person name="Ohm R."/>
            <person name="Sun H."/>
            <person name="Tunlid A."/>
            <person name="Henrissat B."/>
            <person name="Grigoriev I.V."/>
            <person name="Hibbett D.S."/>
            <person name="Martin F."/>
        </authorList>
    </citation>
    <scope>NUCLEOTIDE SEQUENCE [LARGE SCALE GENOMIC DNA]</scope>
    <source>
        <strain evidence="3 4">Koide BX008</strain>
    </source>
</reference>
<sequence>MTSTTDERCEQLSEQELRRLYDEEEAERFLHFFSNKYVTEVQVLDKPIGGKDGSTDAAKPNQESTGGPTSTDISLSETIALHFVVPLLLPANSVQPPPPPFTISRCSLTVQRLFLALEPLYYPLVINLIHLATWTNKGRSMRYCVIFWMLWWHDLLLPSLVLRVLYSLLRRRIFAYPTYAELLERRRQIDKAAEIGDDLSAQLTKSTYSLQDPWKLYKFCLSLVKRNGGPSKSKAGDSCPNLGESSTVSDDTEDNKRTEEVTSVALHVLNQISDLHERVQNIFIWRQPASSSQYGALLVLVFLLTLFAPARYLSKLAYFGCGFAFWHVIPVIAALPPGSLSRIPPPFVNVPTNAEFAMQLISRRVADGHSVTPQKPAKVHSRSPSETLKTQNQDNSKIGLRSLPQDRIDWSKWGNRIAAGKSWASQQRQPVNGNMVVHIPSMSKQYSKRLQEADSECRAATGLLTVTSNSIYFTPALSTSAKIEIPFPVLRNVKKSDMLTVRGLKIRWMDATTNSEQEEHFIWVGGRDELFARLVGHGRGRWLKV</sequence>
<feature type="region of interest" description="Disordered" evidence="1">
    <location>
        <begin position="231"/>
        <end position="256"/>
    </location>
</feature>
<evidence type="ECO:0000313" key="3">
    <source>
        <dbReference type="EMBL" id="KIL70843.1"/>
    </source>
</evidence>
<accession>A0A0C2XNU2</accession>
<dbReference type="HOGENOM" id="CLU_026646_0_0_1"/>
<organism evidence="3 4">
    <name type="scientific">Amanita muscaria (strain Koide BX008)</name>
    <dbReference type="NCBI Taxonomy" id="946122"/>
    <lineage>
        <taxon>Eukaryota</taxon>
        <taxon>Fungi</taxon>
        <taxon>Dikarya</taxon>
        <taxon>Basidiomycota</taxon>
        <taxon>Agaricomycotina</taxon>
        <taxon>Agaricomycetes</taxon>
        <taxon>Agaricomycetidae</taxon>
        <taxon>Agaricales</taxon>
        <taxon>Pluteineae</taxon>
        <taxon>Amanitaceae</taxon>
        <taxon>Amanita</taxon>
    </lineage>
</organism>
<dbReference type="Proteomes" id="UP000054549">
    <property type="component" value="Unassembled WGS sequence"/>
</dbReference>
<keyword evidence="4" id="KW-1185">Reference proteome</keyword>
<dbReference type="STRING" id="946122.A0A0C2XNU2"/>
<dbReference type="InterPro" id="IPR037847">
    <property type="entry name" value="GRAMDC4"/>
</dbReference>
<dbReference type="PANTHER" id="PTHR37402:SF1">
    <property type="entry name" value="GRAM DOMAIN-CONTAINING PROTEIN 4"/>
    <property type="match status" value="1"/>
</dbReference>
<feature type="compositionally biased region" description="Polar residues" evidence="1">
    <location>
        <begin position="61"/>
        <end position="71"/>
    </location>
</feature>
<keyword evidence="2" id="KW-1133">Transmembrane helix</keyword>
<keyword evidence="2" id="KW-0812">Transmembrane</keyword>
<keyword evidence="2" id="KW-0472">Membrane</keyword>
<evidence type="ECO:0000256" key="2">
    <source>
        <dbReference type="SAM" id="Phobius"/>
    </source>
</evidence>
<dbReference type="AlphaFoldDB" id="A0A0C2XNU2"/>
<feature type="region of interest" description="Disordered" evidence="1">
    <location>
        <begin position="48"/>
        <end position="71"/>
    </location>
</feature>
<gene>
    <name evidence="3" type="ORF">M378DRAFT_183416</name>
</gene>
<feature type="region of interest" description="Disordered" evidence="1">
    <location>
        <begin position="368"/>
        <end position="396"/>
    </location>
</feature>
<dbReference type="OrthoDB" id="1708389at2759"/>
<proteinExistence type="predicted"/>
<dbReference type="PANTHER" id="PTHR37402">
    <property type="entry name" value="GRAM DOMAIN-CONTAINING PROTEIN 4"/>
    <property type="match status" value="1"/>
</dbReference>
<dbReference type="EMBL" id="KN818223">
    <property type="protein sequence ID" value="KIL70843.1"/>
    <property type="molecule type" value="Genomic_DNA"/>
</dbReference>
<feature type="transmembrane region" description="Helical" evidence="2">
    <location>
        <begin position="113"/>
        <end position="133"/>
    </location>
</feature>
<evidence type="ECO:0000313" key="4">
    <source>
        <dbReference type="Proteomes" id="UP000054549"/>
    </source>
</evidence>
<feature type="transmembrane region" description="Helical" evidence="2">
    <location>
        <begin position="294"/>
        <end position="310"/>
    </location>
</feature>